<dbReference type="EMBL" id="LN879430">
    <property type="protein sequence ID" value="CUH93746.1"/>
    <property type="molecule type" value="Genomic_DNA"/>
</dbReference>
<dbReference type="AlphaFoldDB" id="A0A0K8J7X3"/>
<feature type="region of interest" description="Disordered" evidence="1">
    <location>
        <begin position="654"/>
        <end position="698"/>
    </location>
</feature>
<sequence length="842" mass="97331">MRKNKNGIVFDSTIYISEENQRRFPYHMRVLQFFSVLIGGYCFLEIFIKCFNLRILDSLLILGIIISSCVFFFMILYPKYDLIKFVFFLVTYGALLHYGRKQLLNGFYLLENAIINKASEYYDFPPFRYLADYSYVQRDITYLLLIIIIPIIGIITLSLLRNKLDWLCYLLMPIPLVVSFAMGDTPPEIPTIAQILILLFISISNGLLGNMDYSHKNSNKVEKSMVYRINIRTAIVVCLLGLLLFFIVRLFVPLEKYNAYEKITIAKSKIQNFMMDFSAQDISDKFAEAGLSIGSGSSSSAGGLSLGQLGKVDQVTYDNSEHLQIRAPLDSVMEGIYLKGYIGSVYTGNRWDTHTKDIKENYENMISKISAREFEPAIGSSILLNQLAYRLFILQGSIDITYLRANSKYVYAPYFTWFKNNNDIIFDYDLAVISDKKIKAESFDYCYNLTVNDNLINSYNELLWNAGDLEVYLSQFKKNEEQYRSFVYETYTKLPQEGLDRLKNDFSKEAVGKEAENLADAITYIKNYLESTTSYTLSPGRLPKGKDFVEYFLYENKLGYCAHYASAGALMLRTMGYPARYVEGYAINRSDISDINQDDIMVEITVKDYNAHAWVEVYYDGFGWIPVEFTRDSGMEDYVEIVSNMDHLSEEAINNIHSPSPTNLPSPTPATPSPTEAPDEEIIPTQKEEKNNKAAKLNDNKNNSKSNFAWYLVFILILILGASAILYYIRLSNKKKIDDCENHSKKALGLYRKIELLLIISNKLPAKSKYLEDNEEYVKKQFNKAILNDFEKSMEIIRKARFGREIITPMEYMVVEEFYNNLFQRIYDKLPWIKRTYIKIFF</sequence>
<dbReference type="InterPro" id="IPR002931">
    <property type="entry name" value="Transglutaminase-like"/>
</dbReference>
<dbReference type="SMART" id="SM00460">
    <property type="entry name" value="TGc"/>
    <property type="match status" value="1"/>
</dbReference>
<evidence type="ECO:0000313" key="4">
    <source>
        <dbReference type="EMBL" id="CUH93746.1"/>
    </source>
</evidence>
<feature type="transmembrane region" description="Helical" evidence="2">
    <location>
        <begin position="140"/>
        <end position="159"/>
    </location>
</feature>
<gene>
    <name evidence="4" type="ORF">SD1D_2231</name>
</gene>
<feature type="transmembrane region" description="Helical" evidence="2">
    <location>
        <begin position="166"/>
        <end position="183"/>
    </location>
</feature>
<evidence type="ECO:0000313" key="5">
    <source>
        <dbReference type="Proteomes" id="UP000196053"/>
    </source>
</evidence>
<feature type="transmembrane region" description="Helical" evidence="2">
    <location>
        <begin position="229"/>
        <end position="252"/>
    </location>
</feature>
<feature type="transmembrane region" description="Helical" evidence="2">
    <location>
        <begin position="189"/>
        <end position="208"/>
    </location>
</feature>
<feature type="domain" description="Transglutaminase-like" evidence="3">
    <location>
        <begin position="553"/>
        <end position="631"/>
    </location>
</feature>
<feature type="compositionally biased region" description="Basic and acidic residues" evidence="1">
    <location>
        <begin position="686"/>
        <end position="698"/>
    </location>
</feature>
<dbReference type="KEGG" id="hsd:SD1D_2231"/>
<evidence type="ECO:0000256" key="1">
    <source>
        <dbReference type="SAM" id="MobiDB-lite"/>
    </source>
</evidence>
<feature type="compositionally biased region" description="Pro residues" evidence="1">
    <location>
        <begin position="662"/>
        <end position="672"/>
    </location>
</feature>
<protein>
    <recommendedName>
        <fullName evidence="3">Transglutaminase-like domain-containing protein</fullName>
    </recommendedName>
</protein>
<organism evidence="4 5">
    <name type="scientific">Herbinix luporum</name>
    <dbReference type="NCBI Taxonomy" id="1679721"/>
    <lineage>
        <taxon>Bacteria</taxon>
        <taxon>Bacillati</taxon>
        <taxon>Bacillota</taxon>
        <taxon>Clostridia</taxon>
        <taxon>Lachnospirales</taxon>
        <taxon>Lachnospiraceae</taxon>
        <taxon>Herbinix</taxon>
    </lineage>
</organism>
<dbReference type="Pfam" id="PF01841">
    <property type="entry name" value="Transglut_core"/>
    <property type="match status" value="1"/>
</dbReference>
<keyword evidence="2" id="KW-1133">Transmembrane helix</keyword>
<dbReference type="RefSeq" id="WP_058258973.1">
    <property type="nucleotide sequence ID" value="NZ_LN879430.1"/>
</dbReference>
<name>A0A0K8J7X3_9FIRM</name>
<keyword evidence="2" id="KW-0472">Membrane</keyword>
<reference evidence="5" key="1">
    <citation type="submission" date="2015-09" db="EMBL/GenBank/DDBJ databases">
        <authorList>
            <person name="Wibberg D."/>
        </authorList>
    </citation>
    <scope>NUCLEOTIDE SEQUENCE [LARGE SCALE GENOMIC DNA]</scope>
    <source>
        <strain evidence="5">SD1D</strain>
    </source>
</reference>
<feature type="transmembrane region" description="Helical" evidence="2">
    <location>
        <begin position="54"/>
        <end position="75"/>
    </location>
</feature>
<dbReference type="PANTHER" id="PTHR42736">
    <property type="entry name" value="PROTEIN-GLUTAMINE GAMMA-GLUTAMYLTRANSFERASE"/>
    <property type="match status" value="1"/>
</dbReference>
<accession>A0A0K8J7X3</accession>
<keyword evidence="5" id="KW-1185">Reference proteome</keyword>
<dbReference type="InterPro" id="IPR052901">
    <property type="entry name" value="Bact_TGase-like"/>
</dbReference>
<dbReference type="InterPro" id="IPR038765">
    <property type="entry name" value="Papain-like_cys_pep_sf"/>
</dbReference>
<keyword evidence="2" id="KW-0812">Transmembrane</keyword>
<dbReference type="Gene3D" id="3.10.620.30">
    <property type="match status" value="1"/>
</dbReference>
<proteinExistence type="predicted"/>
<feature type="transmembrane region" description="Helical" evidence="2">
    <location>
        <begin position="30"/>
        <end position="48"/>
    </location>
</feature>
<evidence type="ECO:0000259" key="3">
    <source>
        <dbReference type="SMART" id="SM00460"/>
    </source>
</evidence>
<dbReference type="PANTHER" id="PTHR42736:SF1">
    <property type="entry name" value="PROTEIN-GLUTAMINE GAMMA-GLUTAMYLTRANSFERASE"/>
    <property type="match status" value="1"/>
</dbReference>
<evidence type="ECO:0000256" key="2">
    <source>
        <dbReference type="SAM" id="Phobius"/>
    </source>
</evidence>
<feature type="transmembrane region" description="Helical" evidence="2">
    <location>
        <begin position="82"/>
        <end position="99"/>
    </location>
</feature>
<dbReference type="Proteomes" id="UP000196053">
    <property type="component" value="Chromosome I"/>
</dbReference>
<dbReference type="OrthoDB" id="9804872at2"/>
<dbReference type="SUPFAM" id="SSF54001">
    <property type="entry name" value="Cysteine proteinases"/>
    <property type="match status" value="1"/>
</dbReference>
<feature type="transmembrane region" description="Helical" evidence="2">
    <location>
        <begin position="708"/>
        <end position="729"/>
    </location>
</feature>